<dbReference type="AlphaFoldDB" id="A0A0B1PEZ1"/>
<evidence type="ECO:0000313" key="3">
    <source>
        <dbReference type="Proteomes" id="UP000030854"/>
    </source>
</evidence>
<evidence type="ECO:0000313" key="2">
    <source>
        <dbReference type="EMBL" id="KHJ35496.1"/>
    </source>
</evidence>
<accession>A0A0B1PEZ1</accession>
<name>A0A0B1PEZ1_UNCNE</name>
<dbReference type="HOGENOM" id="CLU_014251_0_1_1"/>
<comment type="caution">
    <text evidence="2">The sequence shown here is derived from an EMBL/GenBank/DDBJ whole genome shotgun (WGS) entry which is preliminary data.</text>
</comment>
<dbReference type="SUPFAM" id="SSF52096">
    <property type="entry name" value="ClpP/crotonase"/>
    <property type="match status" value="1"/>
</dbReference>
<dbReference type="Gene3D" id="3.90.226.10">
    <property type="entry name" value="2-enoyl-CoA Hydratase, Chain A, domain 1"/>
    <property type="match status" value="1"/>
</dbReference>
<proteinExistence type="predicted"/>
<protein>
    <submittedName>
        <fullName evidence="2">Putative peptidase s41 family protein</fullName>
    </submittedName>
</protein>
<dbReference type="Pfam" id="PF23658">
    <property type="entry name" value="PDZ_CPAF_rel"/>
    <property type="match status" value="1"/>
</dbReference>
<dbReference type="PANTHER" id="PTHR37049">
    <property type="entry name" value="PEPTIDASE S41 FAMILY PROTEIN"/>
    <property type="match status" value="1"/>
</dbReference>
<dbReference type="InterPro" id="IPR052766">
    <property type="entry name" value="S41A_metabolite_peptidase"/>
</dbReference>
<dbReference type="EMBL" id="JNVN01000374">
    <property type="protein sequence ID" value="KHJ35496.1"/>
    <property type="molecule type" value="Genomic_DNA"/>
</dbReference>
<dbReference type="InterPro" id="IPR056186">
    <property type="entry name" value="PDZ_CPAF-rel"/>
</dbReference>
<dbReference type="PANTHER" id="PTHR37049:SF4">
    <property type="entry name" value="RHODANESE DOMAIN-CONTAINING PROTEIN"/>
    <property type="match status" value="1"/>
</dbReference>
<dbReference type="Proteomes" id="UP000030854">
    <property type="component" value="Unassembled WGS sequence"/>
</dbReference>
<sequence length="767" mass="84440">MRFAYLCVAVTVNTAWATIDFQSFIRGPQLKPANEQFLLKRAEKQLASPTNRIFPTNIVQPLSFVTPLTKIQEATQPAPCALVSSYSSEQKLASPTIVPIVPAELAYECLNSVPLNKTAALQLVDSIEPYLEWQSSLAWMKDPPEDYDFPPHDPFGVLASVKKNLEEDKYSNEHEFQTDLYSVFTPAHDGHFIFFPDLLSRALEFSRLQALVSISEDGQSLPVIKLFDDVVRAPQQASIVTKINGIDASEFIENNAIMTTGQQVIDAGYNSFFFSKATFALSQSNGFFASGGRGRFIYPGPSTTITLSNGTSLSFDNVARIRGDFTGVDSGEAFYQKFCDPNRVLNAPASAAPITSSSPLVPGYPPAVIKTNATGVSGYYLEGDEYEDVAVLSVLTFESQSPPEYQKVVENFFAYAKRDGKKKLLIDLSQNGGGLIFLGYDMFRQLFPGILQDGNSRWRANENFKAIAEIFSDLSRDFDPNTSDSQTLVVQANLPFNFREDLNISDEPFKTFDSKFGPFEFKNDEFTNLMRWNLSDPILTKNSTFGIGTDVTGYGSRQNFTQPFAPENIILLYDGICASTCTIFSQFMRELGGVKSIAMGGRPNSGPTQGVGGVKGSQILLWNDIYEYAQSALLNATEDQAKNLRRLTSLPISRSGAAAANVRDAILTNNIDDGTPAQFISEISDCRLFYTEHMMTDVTALWKTAADSAFNGKSCNYGSLPVRYASSATDNISQGFMIASTEFVSIQDTSPDQNAAWLAVHEQKAIN</sequence>
<organism evidence="2 3">
    <name type="scientific">Uncinula necator</name>
    <name type="common">Grape powdery mildew</name>
    <dbReference type="NCBI Taxonomy" id="52586"/>
    <lineage>
        <taxon>Eukaryota</taxon>
        <taxon>Fungi</taxon>
        <taxon>Dikarya</taxon>
        <taxon>Ascomycota</taxon>
        <taxon>Pezizomycotina</taxon>
        <taxon>Leotiomycetes</taxon>
        <taxon>Erysiphales</taxon>
        <taxon>Erysiphaceae</taxon>
        <taxon>Erysiphe</taxon>
    </lineage>
</organism>
<dbReference type="STRING" id="52586.A0A0B1PEZ1"/>
<feature type="domain" description="CPAF-like PDZ" evidence="1">
    <location>
        <begin position="205"/>
        <end position="326"/>
    </location>
</feature>
<dbReference type="OMA" id="NEYEFGF"/>
<gene>
    <name evidence="2" type="ORF">EV44_g0563</name>
</gene>
<evidence type="ECO:0000259" key="1">
    <source>
        <dbReference type="Pfam" id="PF23658"/>
    </source>
</evidence>
<dbReference type="InterPro" id="IPR029045">
    <property type="entry name" value="ClpP/crotonase-like_dom_sf"/>
</dbReference>
<reference evidence="2 3" key="1">
    <citation type="journal article" date="2014" name="BMC Genomics">
        <title>Adaptive genomic structural variation in the grape powdery mildew pathogen, Erysiphe necator.</title>
        <authorList>
            <person name="Jones L."/>
            <person name="Riaz S."/>
            <person name="Morales-Cruz A."/>
            <person name="Amrine K.C."/>
            <person name="McGuire B."/>
            <person name="Gubler W.D."/>
            <person name="Walker M.A."/>
            <person name="Cantu D."/>
        </authorList>
    </citation>
    <scope>NUCLEOTIDE SEQUENCE [LARGE SCALE GENOMIC DNA]</scope>
    <source>
        <strain evidence="3">c</strain>
    </source>
</reference>
<keyword evidence="3" id="KW-1185">Reference proteome</keyword>